<proteinExistence type="predicted"/>
<keyword evidence="2" id="KW-1185">Reference proteome</keyword>
<dbReference type="VEuPathDB" id="FungiDB:PSHT_12201"/>
<name>A0A2S4UE45_9BASI</name>
<reference evidence="1" key="1">
    <citation type="submission" date="2017-12" db="EMBL/GenBank/DDBJ databases">
        <title>Gene loss provides genomic basis for host adaptation in cereal stripe rust fungi.</title>
        <authorList>
            <person name="Xia C."/>
        </authorList>
    </citation>
    <scope>NUCLEOTIDE SEQUENCE [LARGE SCALE GENOMIC DNA]</scope>
    <source>
        <strain evidence="1">93-210</strain>
    </source>
</reference>
<evidence type="ECO:0000313" key="1">
    <source>
        <dbReference type="EMBL" id="POV95603.1"/>
    </source>
</evidence>
<dbReference type="AlphaFoldDB" id="A0A2S4UE45"/>
<accession>A0A2S4UE45</accession>
<dbReference type="VEuPathDB" id="FungiDB:PSTT_16163"/>
<dbReference type="Proteomes" id="UP000239156">
    <property type="component" value="Unassembled WGS sequence"/>
</dbReference>
<comment type="caution">
    <text evidence="1">The sequence shown here is derived from an EMBL/GenBank/DDBJ whole genome shotgun (WGS) entry which is preliminary data.</text>
</comment>
<organism evidence="1 2">
    <name type="scientific">Puccinia striiformis</name>
    <dbReference type="NCBI Taxonomy" id="27350"/>
    <lineage>
        <taxon>Eukaryota</taxon>
        <taxon>Fungi</taxon>
        <taxon>Dikarya</taxon>
        <taxon>Basidiomycota</taxon>
        <taxon>Pucciniomycotina</taxon>
        <taxon>Pucciniomycetes</taxon>
        <taxon>Pucciniales</taxon>
        <taxon>Pucciniaceae</taxon>
        <taxon>Puccinia</taxon>
    </lineage>
</organism>
<protein>
    <submittedName>
        <fullName evidence="1">Uncharacterized protein</fullName>
    </submittedName>
</protein>
<evidence type="ECO:0000313" key="2">
    <source>
        <dbReference type="Proteomes" id="UP000239156"/>
    </source>
</evidence>
<dbReference type="EMBL" id="PKSL01000336">
    <property type="protein sequence ID" value="POV95603.1"/>
    <property type="molecule type" value="Genomic_DNA"/>
</dbReference>
<gene>
    <name evidence="1" type="ORF">PSTT_16163</name>
</gene>
<sequence>MVPLLILATMSLEVIRSPGSPLLHRLQAESEMKIWAANSVKHCTLPAIEKKPYTRMAMSVQVNRTTLNTCRDIKNGSIYLRKTYLKKKNLYFGGHRSILSGIVNRKS</sequence>